<dbReference type="OrthoDB" id="340431at2759"/>
<evidence type="ECO:0000256" key="1">
    <source>
        <dbReference type="ARBA" id="ARBA00004123"/>
    </source>
</evidence>
<dbReference type="InterPro" id="IPR044868">
    <property type="entry name" value="Rpn13/ADRM1_Pru"/>
</dbReference>
<dbReference type="InterPro" id="IPR038633">
    <property type="entry name" value="Rpn13/ADRM1_Pru_sf"/>
</dbReference>
<dbReference type="AlphaFoldDB" id="A0A6S7LGP1"/>
<name>A0A6S7LGP1_PARCT</name>
<comment type="subcellular location">
    <subcellularLocation>
        <location evidence="2">Cytoplasm</location>
    </subcellularLocation>
    <subcellularLocation>
        <location evidence="1">Nucleus</location>
    </subcellularLocation>
</comment>
<evidence type="ECO:0000256" key="3">
    <source>
        <dbReference type="ARBA" id="ARBA00009216"/>
    </source>
</evidence>
<reference evidence="7" key="1">
    <citation type="submission" date="2020-04" db="EMBL/GenBank/DDBJ databases">
        <authorList>
            <person name="Alioto T."/>
            <person name="Alioto T."/>
            <person name="Gomez Garrido J."/>
        </authorList>
    </citation>
    <scope>NUCLEOTIDE SEQUENCE</scope>
    <source>
        <strain evidence="7">A484AB</strain>
    </source>
</reference>
<dbReference type="GO" id="GO:0005634">
    <property type="term" value="C:nucleus"/>
    <property type="evidence" value="ECO:0007669"/>
    <property type="project" value="UniProtKB-SubCell"/>
</dbReference>
<keyword evidence="7" id="KW-0675">Receptor</keyword>
<dbReference type="InterPro" id="IPR006773">
    <property type="entry name" value="Rpn13/ADRM1"/>
</dbReference>
<evidence type="ECO:0000256" key="2">
    <source>
        <dbReference type="ARBA" id="ARBA00004496"/>
    </source>
</evidence>
<evidence type="ECO:0000256" key="4">
    <source>
        <dbReference type="ARBA" id="ARBA00022490"/>
    </source>
</evidence>
<dbReference type="EMBL" id="CACRXK020017876">
    <property type="protein sequence ID" value="CAB4031759.1"/>
    <property type="molecule type" value="Genomic_DNA"/>
</dbReference>
<dbReference type="PANTHER" id="PTHR12225">
    <property type="entry name" value="ADHESION REGULATING MOLECULE 1 110 KDA CELL MEMBRANE GLYCOPROTEIN"/>
    <property type="match status" value="1"/>
</dbReference>
<evidence type="ECO:0000256" key="6">
    <source>
        <dbReference type="ARBA" id="ARBA00023242"/>
    </source>
</evidence>
<dbReference type="GO" id="GO:0061133">
    <property type="term" value="F:endopeptidase activator activity"/>
    <property type="evidence" value="ECO:0007669"/>
    <property type="project" value="TreeGrafter"/>
</dbReference>
<evidence type="ECO:0000256" key="5">
    <source>
        <dbReference type="ARBA" id="ARBA00022942"/>
    </source>
</evidence>
<dbReference type="Gene3D" id="2.30.29.70">
    <property type="entry name" value="Proteasomal ubiquitin receptor Rpn13/ADRM1"/>
    <property type="match status" value="1"/>
</dbReference>
<dbReference type="Pfam" id="PF04683">
    <property type="entry name" value="Rpn13_ADRM1_Pru"/>
    <property type="match status" value="1"/>
</dbReference>
<proteinExistence type="inferred from homology"/>
<dbReference type="PROSITE" id="PS51917">
    <property type="entry name" value="PRU"/>
    <property type="match status" value="1"/>
</dbReference>
<gene>
    <name evidence="7" type="ORF">PACLA_8A000723</name>
</gene>
<organism evidence="7 8">
    <name type="scientific">Paramuricea clavata</name>
    <name type="common">Red gorgonian</name>
    <name type="synonym">Violescent sea-whip</name>
    <dbReference type="NCBI Taxonomy" id="317549"/>
    <lineage>
        <taxon>Eukaryota</taxon>
        <taxon>Metazoa</taxon>
        <taxon>Cnidaria</taxon>
        <taxon>Anthozoa</taxon>
        <taxon>Octocorallia</taxon>
        <taxon>Malacalcyonacea</taxon>
        <taxon>Plexauridae</taxon>
        <taxon>Paramuricea</taxon>
    </lineage>
</organism>
<keyword evidence="5" id="KW-0647">Proteasome</keyword>
<evidence type="ECO:0000313" key="7">
    <source>
        <dbReference type="EMBL" id="CAB4031759.1"/>
    </source>
</evidence>
<evidence type="ECO:0000313" key="8">
    <source>
        <dbReference type="Proteomes" id="UP001152795"/>
    </source>
</evidence>
<accession>A0A6S7LGP1</accession>
<dbReference type="CDD" id="cd13314">
    <property type="entry name" value="PH_Rpn13"/>
    <property type="match status" value="1"/>
</dbReference>
<sequence>MTSTGTALFGSNIGSSSKNLVEFRAGKMKLNGTTVTADKRKGLVYVFQGEDSLMHFCWKDRTTSTVEDDLIIFPDDVEYKAVKQCKTGRVFILKFKNSSRKLFFWMQEPKADKDEELTKKVNDFLNNPPAPGSSGGGLRHLGDQLIGDTSLQGLIGNMDQQQLLQLLGSGQ</sequence>
<dbReference type="GO" id="GO:0005737">
    <property type="term" value="C:cytoplasm"/>
    <property type="evidence" value="ECO:0007669"/>
    <property type="project" value="UniProtKB-SubCell"/>
</dbReference>
<comment type="caution">
    <text evidence="7">The sequence shown here is derived from an EMBL/GenBank/DDBJ whole genome shotgun (WGS) entry which is preliminary data.</text>
</comment>
<dbReference type="Proteomes" id="UP001152795">
    <property type="component" value="Unassembled WGS sequence"/>
</dbReference>
<protein>
    <submittedName>
        <fullName evidence="7">Proteasomal ubiquitin receptor ADRM1</fullName>
    </submittedName>
</protein>
<dbReference type="GO" id="GO:0070628">
    <property type="term" value="F:proteasome binding"/>
    <property type="evidence" value="ECO:0007669"/>
    <property type="project" value="TreeGrafter"/>
</dbReference>
<dbReference type="GO" id="GO:0008541">
    <property type="term" value="C:proteasome regulatory particle, lid subcomplex"/>
    <property type="evidence" value="ECO:0007669"/>
    <property type="project" value="TreeGrafter"/>
</dbReference>
<dbReference type="PANTHER" id="PTHR12225:SF0">
    <property type="entry name" value="PROTEASOMAL UBIQUITIN RECEPTOR ADRM1"/>
    <property type="match status" value="1"/>
</dbReference>
<feature type="non-terminal residue" evidence="7">
    <location>
        <position position="171"/>
    </location>
</feature>
<keyword evidence="6" id="KW-0539">Nucleus</keyword>
<keyword evidence="4" id="KW-0963">Cytoplasm</keyword>
<dbReference type="FunFam" id="2.30.29.70:FF:000001">
    <property type="entry name" value="Proteasomal ubiquitin receptor ADRM1"/>
    <property type="match status" value="1"/>
</dbReference>
<keyword evidence="8" id="KW-1185">Reference proteome</keyword>
<comment type="similarity">
    <text evidence="3">Belongs to the ADRM1 family.</text>
</comment>